<reference evidence="2" key="2">
    <citation type="submission" date="2021-04" db="EMBL/GenBank/DDBJ databases">
        <authorList>
            <person name="Podell S."/>
        </authorList>
    </citation>
    <scope>NUCLEOTIDE SEQUENCE</scope>
    <source>
        <strain evidence="2">Hildebrandi</strain>
    </source>
</reference>
<reference evidence="2" key="1">
    <citation type="journal article" date="2021" name="Sci. Rep.">
        <title>Diploid genomic architecture of Nitzschia inconspicua, an elite biomass production diatom.</title>
        <authorList>
            <person name="Oliver A."/>
            <person name="Podell S."/>
            <person name="Pinowska A."/>
            <person name="Traller J.C."/>
            <person name="Smith S.R."/>
            <person name="McClure R."/>
            <person name="Beliaev A."/>
            <person name="Bohutskyi P."/>
            <person name="Hill E.A."/>
            <person name="Rabines A."/>
            <person name="Zheng H."/>
            <person name="Allen L.Z."/>
            <person name="Kuo A."/>
            <person name="Grigoriev I.V."/>
            <person name="Allen A.E."/>
            <person name="Hazlebeck D."/>
            <person name="Allen E.E."/>
        </authorList>
    </citation>
    <scope>NUCLEOTIDE SEQUENCE</scope>
    <source>
        <strain evidence="2">Hildebrandi</strain>
    </source>
</reference>
<gene>
    <name evidence="2" type="ORF">IV203_023873</name>
</gene>
<feature type="compositionally biased region" description="Polar residues" evidence="1">
    <location>
        <begin position="85"/>
        <end position="97"/>
    </location>
</feature>
<proteinExistence type="predicted"/>
<protein>
    <submittedName>
        <fullName evidence="2">Uncharacterized protein</fullName>
    </submittedName>
</protein>
<dbReference type="EMBL" id="JAGRRH010000027">
    <property type="protein sequence ID" value="KAG7340330.1"/>
    <property type="molecule type" value="Genomic_DNA"/>
</dbReference>
<dbReference type="AlphaFoldDB" id="A0A9K3PAW7"/>
<dbReference type="Proteomes" id="UP000693970">
    <property type="component" value="Unassembled WGS sequence"/>
</dbReference>
<name>A0A9K3PAW7_9STRA</name>
<sequence>MTTTASCLLCSSVWVQLYYKGKYEPKGQPVEIEPIPKNVGALKVLVKDKLKEELDHAGLIEIFVYPPDTEQPFSQDNALNPWDQIPSNSSGPQPPFSEQISIRGDKMVKELIDECENKNPPLSIGYDHPLILVAPDPPQQQPANEIAFLVGGTVIDAKQSKGARGNVFKFLENHYGHYSLTDGIQVDYTGNNLTFKAYFRSYDAACAFQNAMNKWEIHKELAHLGGVTLDPPTPAAVPWQSDFTRFYLQDYKPNDHESPCQTLDQLHSYHLSVPVTEPVEPASNLLRYQCIDQPMPHINHYKCHLKDKAKFMQLQWNENNMVAASWLFHQQLDGLNVAEGIPLVALSFKTASNDRLVSHNRRYRVTLLVEFFYQELAAAFAPTGLARKIDETSWEISLYVEDKHMFKECIDWKSANTKKQWNDHREFLNAE</sequence>
<feature type="region of interest" description="Disordered" evidence="1">
    <location>
        <begin position="73"/>
        <end position="97"/>
    </location>
</feature>
<organism evidence="2 3">
    <name type="scientific">Nitzschia inconspicua</name>
    <dbReference type="NCBI Taxonomy" id="303405"/>
    <lineage>
        <taxon>Eukaryota</taxon>
        <taxon>Sar</taxon>
        <taxon>Stramenopiles</taxon>
        <taxon>Ochrophyta</taxon>
        <taxon>Bacillariophyta</taxon>
        <taxon>Bacillariophyceae</taxon>
        <taxon>Bacillariophycidae</taxon>
        <taxon>Bacillariales</taxon>
        <taxon>Bacillariaceae</taxon>
        <taxon>Nitzschia</taxon>
    </lineage>
</organism>
<accession>A0A9K3PAW7</accession>
<evidence type="ECO:0000313" key="2">
    <source>
        <dbReference type="EMBL" id="KAG7340330.1"/>
    </source>
</evidence>
<keyword evidence="3" id="KW-1185">Reference proteome</keyword>
<evidence type="ECO:0000256" key="1">
    <source>
        <dbReference type="SAM" id="MobiDB-lite"/>
    </source>
</evidence>
<comment type="caution">
    <text evidence="2">The sequence shown here is derived from an EMBL/GenBank/DDBJ whole genome shotgun (WGS) entry which is preliminary data.</text>
</comment>
<evidence type="ECO:0000313" key="3">
    <source>
        <dbReference type="Proteomes" id="UP000693970"/>
    </source>
</evidence>